<dbReference type="InterPro" id="IPR036388">
    <property type="entry name" value="WH-like_DNA-bd_sf"/>
</dbReference>
<keyword evidence="8" id="KW-1185">Reference proteome</keyword>
<dbReference type="Gene3D" id="1.10.10.10">
    <property type="entry name" value="Winged helix-like DNA-binding domain superfamily/Winged helix DNA-binding domain"/>
    <property type="match status" value="1"/>
</dbReference>
<keyword evidence="4" id="KW-0804">Transcription</keyword>
<evidence type="ECO:0000256" key="4">
    <source>
        <dbReference type="ARBA" id="ARBA00023163"/>
    </source>
</evidence>
<gene>
    <name evidence="7" type="ORF">HMPREF0766_11967</name>
</gene>
<dbReference type="PANTHER" id="PTHR43133">
    <property type="entry name" value="RNA POLYMERASE ECF-TYPE SIGMA FACTO"/>
    <property type="match status" value="1"/>
</dbReference>
<dbReference type="SUPFAM" id="SSF88659">
    <property type="entry name" value="Sigma3 and sigma4 domains of RNA polymerase sigma factors"/>
    <property type="match status" value="1"/>
</dbReference>
<protein>
    <submittedName>
        <fullName evidence="7">RNA polymerase sigma-70 factor</fullName>
    </submittedName>
</protein>
<dbReference type="InterPro" id="IPR013324">
    <property type="entry name" value="RNA_pol_sigma_r3/r4-like"/>
</dbReference>
<dbReference type="GO" id="GO:0003677">
    <property type="term" value="F:DNA binding"/>
    <property type="evidence" value="ECO:0007669"/>
    <property type="project" value="InterPro"/>
</dbReference>
<keyword evidence="3" id="KW-0731">Sigma factor</keyword>
<dbReference type="eggNOG" id="COG1595">
    <property type="taxonomic scope" value="Bacteria"/>
</dbReference>
<evidence type="ECO:0000256" key="2">
    <source>
        <dbReference type="ARBA" id="ARBA00023015"/>
    </source>
</evidence>
<dbReference type="InterPro" id="IPR014284">
    <property type="entry name" value="RNA_pol_sigma-70_dom"/>
</dbReference>
<evidence type="ECO:0000256" key="3">
    <source>
        <dbReference type="ARBA" id="ARBA00023082"/>
    </source>
</evidence>
<dbReference type="HOGENOM" id="CLU_047691_4_1_10"/>
<evidence type="ECO:0000256" key="1">
    <source>
        <dbReference type="ARBA" id="ARBA00010641"/>
    </source>
</evidence>
<dbReference type="SUPFAM" id="SSF88946">
    <property type="entry name" value="Sigma2 domain of RNA polymerase sigma factors"/>
    <property type="match status" value="1"/>
</dbReference>
<keyword evidence="2" id="KW-0805">Transcription regulation</keyword>
<dbReference type="NCBIfam" id="TIGR02937">
    <property type="entry name" value="sigma70-ECF"/>
    <property type="match status" value="1"/>
</dbReference>
<dbReference type="InterPro" id="IPR014327">
    <property type="entry name" value="RNA_pol_sigma70_bacteroid"/>
</dbReference>
<dbReference type="RefSeq" id="WP_003001067.1">
    <property type="nucleotide sequence ID" value="NZ_GL379776.1"/>
</dbReference>
<dbReference type="EMBL" id="ACHA02000010">
    <property type="protein sequence ID" value="EFK57975.1"/>
    <property type="molecule type" value="Genomic_DNA"/>
</dbReference>
<evidence type="ECO:0000313" key="7">
    <source>
        <dbReference type="EMBL" id="EFK57975.1"/>
    </source>
</evidence>
<name>D7VLX0_SPHSI</name>
<dbReference type="InterPro" id="IPR007627">
    <property type="entry name" value="RNA_pol_sigma70_r2"/>
</dbReference>
<sequence length="189" mass="22638">MSTGKRSDENKSRDMYRAKEEEPLRLLFNDVFYTYEKALFRLALNTCKDEHVAHDIVHDVFLKLWEIRQQLHEIKSIESFLFTMTRNKIMDHLRKVASDARLRQAIWESMQTIVDNHPAPVEYKEYKEILRKAVDNLPEQRKAIYLMRDEGYNYQEIADEFDISRHTVKNQISAAMKSIRKVFSKFLTF</sequence>
<dbReference type="CDD" id="cd06171">
    <property type="entry name" value="Sigma70_r4"/>
    <property type="match status" value="1"/>
</dbReference>
<evidence type="ECO:0000259" key="5">
    <source>
        <dbReference type="Pfam" id="PF04542"/>
    </source>
</evidence>
<dbReference type="PANTHER" id="PTHR43133:SF46">
    <property type="entry name" value="RNA POLYMERASE SIGMA-70 FACTOR ECF SUBFAMILY"/>
    <property type="match status" value="1"/>
</dbReference>
<dbReference type="InterPro" id="IPR039425">
    <property type="entry name" value="RNA_pol_sigma-70-like"/>
</dbReference>
<dbReference type="STRING" id="525373.HMPREF0766_11967"/>
<dbReference type="GO" id="GO:0016987">
    <property type="term" value="F:sigma factor activity"/>
    <property type="evidence" value="ECO:0007669"/>
    <property type="project" value="UniProtKB-KW"/>
</dbReference>
<evidence type="ECO:0000259" key="6">
    <source>
        <dbReference type="Pfam" id="PF08281"/>
    </source>
</evidence>
<feature type="domain" description="RNA polymerase sigma factor 70 region 4 type 2" evidence="6">
    <location>
        <begin position="128"/>
        <end position="178"/>
    </location>
</feature>
<dbReference type="Pfam" id="PF08281">
    <property type="entry name" value="Sigma70_r4_2"/>
    <property type="match status" value="1"/>
</dbReference>
<dbReference type="Proteomes" id="UP000006258">
    <property type="component" value="Unassembled WGS sequence"/>
</dbReference>
<feature type="domain" description="RNA polymerase sigma-70 region 2" evidence="5">
    <location>
        <begin position="34"/>
        <end position="95"/>
    </location>
</feature>
<evidence type="ECO:0000313" key="8">
    <source>
        <dbReference type="Proteomes" id="UP000006258"/>
    </source>
</evidence>
<dbReference type="Gene3D" id="1.10.1740.10">
    <property type="match status" value="1"/>
</dbReference>
<accession>D7VLX0</accession>
<dbReference type="InterPro" id="IPR013249">
    <property type="entry name" value="RNA_pol_sigma70_r4_t2"/>
</dbReference>
<dbReference type="AlphaFoldDB" id="D7VLX0"/>
<comment type="caution">
    <text evidence="7">The sequence shown here is derived from an EMBL/GenBank/DDBJ whole genome shotgun (WGS) entry which is preliminary data.</text>
</comment>
<proteinExistence type="inferred from homology"/>
<dbReference type="NCBIfam" id="TIGR02985">
    <property type="entry name" value="Sig70_bacteroi1"/>
    <property type="match status" value="1"/>
</dbReference>
<reference evidence="7" key="1">
    <citation type="submission" date="2010-07" db="EMBL/GenBank/DDBJ databases">
        <authorList>
            <person name="Muzny D."/>
            <person name="Qin X."/>
            <person name="Buhay C."/>
            <person name="Dugan-Rocha S."/>
            <person name="Ding Y."/>
            <person name="Chen G."/>
            <person name="Hawes A."/>
            <person name="Holder M."/>
            <person name="Jhangiani S."/>
            <person name="Johnson A."/>
            <person name="Khan Z."/>
            <person name="Li Z."/>
            <person name="Liu W."/>
            <person name="Liu X."/>
            <person name="Perez L."/>
            <person name="Shen H."/>
            <person name="Wang Q."/>
            <person name="Watt J."/>
            <person name="Xi L."/>
            <person name="Xin Y."/>
            <person name="Zhou J."/>
            <person name="Deng J."/>
            <person name="Jiang H."/>
            <person name="Liu Y."/>
            <person name="Qu J."/>
            <person name="Song X.-Z."/>
            <person name="Zhang L."/>
            <person name="Villasana D."/>
            <person name="Johnson A."/>
            <person name="Liu J."/>
            <person name="Liyanage D."/>
            <person name="Lorensuhewa L."/>
            <person name="Robinson T."/>
            <person name="Song A."/>
            <person name="Song B.-B."/>
            <person name="Dinh H."/>
            <person name="Thornton R."/>
            <person name="Coyle M."/>
            <person name="Francisco L."/>
            <person name="Jackson L."/>
            <person name="Javaid M."/>
            <person name="Korchina V."/>
            <person name="Kovar C."/>
            <person name="Mata R."/>
            <person name="Mathew T."/>
            <person name="Ngo R."/>
            <person name="Nguyen L."/>
            <person name="Nguyen N."/>
            <person name="Okwuonu G."/>
            <person name="Ongeri F."/>
            <person name="Pham C."/>
            <person name="Simmons D."/>
            <person name="Wilczek-Boney K."/>
            <person name="Hale W."/>
            <person name="Jakkamsetti A."/>
            <person name="Pham P."/>
            <person name="Ruth R."/>
            <person name="San Lucas F."/>
            <person name="Warren J."/>
            <person name="Zhang J."/>
            <person name="Zhao Z."/>
            <person name="Zhou C."/>
            <person name="Zhu D."/>
            <person name="Lee S."/>
            <person name="Bess C."/>
            <person name="Blankenburg K."/>
            <person name="Forbes L."/>
            <person name="Fu Q."/>
            <person name="Gubbala S."/>
            <person name="Hirani K."/>
            <person name="Jayaseelan J.C."/>
            <person name="Lara F."/>
            <person name="Munidasa M."/>
            <person name="Palculict T."/>
            <person name="Patil S."/>
            <person name="Pu L.-L."/>
            <person name="Saada N."/>
            <person name="Tang L."/>
            <person name="Weissenberger G."/>
            <person name="Zhu Y."/>
            <person name="Hemphill L."/>
            <person name="Shang Y."/>
            <person name="Youmans B."/>
            <person name="Ayvaz T."/>
            <person name="Ross M."/>
            <person name="Santibanez J."/>
            <person name="Aqrawi P."/>
            <person name="Gross S."/>
            <person name="Joshi V."/>
            <person name="Fowler G."/>
            <person name="Nazareth L."/>
            <person name="Reid J."/>
            <person name="Worley K."/>
            <person name="Petrosino J."/>
            <person name="Highlander S."/>
            <person name="Gibbs R."/>
        </authorList>
    </citation>
    <scope>NUCLEOTIDE SEQUENCE [LARGE SCALE GENOMIC DNA]</scope>
    <source>
        <strain evidence="7">ATCC 33861</strain>
    </source>
</reference>
<dbReference type="GeneID" id="95430359"/>
<comment type="similarity">
    <text evidence="1">Belongs to the sigma-70 factor family. ECF subfamily.</text>
</comment>
<dbReference type="Pfam" id="PF04542">
    <property type="entry name" value="Sigma70_r2"/>
    <property type="match status" value="1"/>
</dbReference>
<dbReference type="InterPro" id="IPR013325">
    <property type="entry name" value="RNA_pol_sigma_r2"/>
</dbReference>
<organism evidence="7 8">
    <name type="scientific">Sphingobacterium spiritivorum ATCC 33861</name>
    <dbReference type="NCBI Taxonomy" id="525373"/>
    <lineage>
        <taxon>Bacteria</taxon>
        <taxon>Pseudomonadati</taxon>
        <taxon>Bacteroidota</taxon>
        <taxon>Sphingobacteriia</taxon>
        <taxon>Sphingobacteriales</taxon>
        <taxon>Sphingobacteriaceae</taxon>
        <taxon>Sphingobacterium</taxon>
    </lineage>
</organism>
<dbReference type="GO" id="GO:0006352">
    <property type="term" value="P:DNA-templated transcription initiation"/>
    <property type="evidence" value="ECO:0007669"/>
    <property type="project" value="InterPro"/>
</dbReference>